<reference evidence="1 2" key="1">
    <citation type="journal article" date="2024" name="IMA Fungus">
        <title>Apiospora arundinis, a panoply of carbohydrate-active enzymes and secondary metabolites.</title>
        <authorList>
            <person name="Sorensen T."/>
            <person name="Petersen C."/>
            <person name="Muurmann A.T."/>
            <person name="Christiansen J.V."/>
            <person name="Brundto M.L."/>
            <person name="Overgaard C.K."/>
            <person name="Boysen A.T."/>
            <person name="Wollenberg R.D."/>
            <person name="Larsen T.O."/>
            <person name="Sorensen J.L."/>
            <person name="Nielsen K.L."/>
            <person name="Sondergaard T.E."/>
        </authorList>
    </citation>
    <scope>NUCLEOTIDE SEQUENCE [LARGE SCALE GENOMIC DNA]</scope>
    <source>
        <strain evidence="1 2">AAU 773</strain>
    </source>
</reference>
<organism evidence="1 2">
    <name type="scientific">Apiospora arundinis</name>
    <dbReference type="NCBI Taxonomy" id="335852"/>
    <lineage>
        <taxon>Eukaryota</taxon>
        <taxon>Fungi</taxon>
        <taxon>Dikarya</taxon>
        <taxon>Ascomycota</taxon>
        <taxon>Pezizomycotina</taxon>
        <taxon>Sordariomycetes</taxon>
        <taxon>Xylariomycetidae</taxon>
        <taxon>Amphisphaeriales</taxon>
        <taxon>Apiosporaceae</taxon>
        <taxon>Apiospora</taxon>
    </lineage>
</organism>
<evidence type="ECO:0000313" key="1">
    <source>
        <dbReference type="EMBL" id="KAK8877643.1"/>
    </source>
</evidence>
<comment type="caution">
    <text evidence="1">The sequence shown here is derived from an EMBL/GenBank/DDBJ whole genome shotgun (WGS) entry which is preliminary data.</text>
</comment>
<protein>
    <submittedName>
        <fullName evidence="1">Uncharacterized protein</fullName>
    </submittedName>
</protein>
<dbReference type="EMBL" id="JAPCWZ010000002">
    <property type="protein sequence ID" value="KAK8877643.1"/>
    <property type="molecule type" value="Genomic_DNA"/>
</dbReference>
<proteinExistence type="predicted"/>
<evidence type="ECO:0000313" key="2">
    <source>
        <dbReference type="Proteomes" id="UP001390339"/>
    </source>
</evidence>
<accession>A0ABR2JJJ7</accession>
<keyword evidence="2" id="KW-1185">Reference proteome</keyword>
<name>A0ABR2JJJ7_9PEZI</name>
<sequence>MTHCRWKSGTRNGASVIDKKTYVWQLPALPSIASTSPRFPRLSHTAAAAGSQGGVVLGGRSQRSLAPFLEIRLGRKAIRWADFDLLVDFRVLLRHTRWVDNLVGRACCVVWFSARKDDRYWD</sequence>
<dbReference type="Proteomes" id="UP001390339">
    <property type="component" value="Unassembled WGS sequence"/>
</dbReference>
<gene>
    <name evidence="1" type="ORF">PGQ11_002589</name>
</gene>